<comment type="similarity">
    <text evidence="1">Belongs to the sigma-70 factor family. ECF subfamily.</text>
</comment>
<dbReference type="InterPro" id="IPR014284">
    <property type="entry name" value="RNA_pol_sigma-70_dom"/>
</dbReference>
<reference evidence="7 8" key="1">
    <citation type="submission" date="2021-01" db="EMBL/GenBank/DDBJ databases">
        <title>C459-1 draft genome sequence.</title>
        <authorList>
            <person name="Zhang X.-F."/>
        </authorList>
    </citation>
    <scope>NUCLEOTIDE SEQUENCE [LARGE SCALE GENOMIC DNA]</scope>
    <source>
        <strain evidence="8">C459-1</strain>
    </source>
</reference>
<keyword evidence="2" id="KW-0805">Transcription regulation</keyword>
<dbReference type="Pfam" id="PF08281">
    <property type="entry name" value="Sigma70_r4_2"/>
    <property type="match status" value="1"/>
</dbReference>
<comment type="caution">
    <text evidence="7">The sequence shown here is derived from an EMBL/GenBank/DDBJ whole genome shotgun (WGS) entry which is preliminary data.</text>
</comment>
<dbReference type="SUPFAM" id="SSF88659">
    <property type="entry name" value="Sigma3 and sigma4 domains of RNA polymerase sigma factors"/>
    <property type="match status" value="1"/>
</dbReference>
<evidence type="ECO:0000313" key="8">
    <source>
        <dbReference type="Proteomes" id="UP000625283"/>
    </source>
</evidence>
<evidence type="ECO:0000259" key="5">
    <source>
        <dbReference type="Pfam" id="PF04542"/>
    </source>
</evidence>
<dbReference type="Gene3D" id="1.10.1740.10">
    <property type="match status" value="1"/>
</dbReference>
<feature type="domain" description="RNA polymerase sigma factor 70 region 4 type 2" evidence="6">
    <location>
        <begin position="126"/>
        <end position="173"/>
    </location>
</feature>
<dbReference type="InterPro" id="IPR013249">
    <property type="entry name" value="RNA_pol_sigma70_r4_t2"/>
</dbReference>
<gene>
    <name evidence="7" type="ORF">JKG61_05910</name>
</gene>
<evidence type="ECO:0000259" key="6">
    <source>
        <dbReference type="Pfam" id="PF08281"/>
    </source>
</evidence>
<keyword evidence="8" id="KW-1185">Reference proteome</keyword>
<evidence type="ECO:0000256" key="2">
    <source>
        <dbReference type="ARBA" id="ARBA00023015"/>
    </source>
</evidence>
<dbReference type="Pfam" id="PF04542">
    <property type="entry name" value="Sigma70_r2"/>
    <property type="match status" value="1"/>
</dbReference>
<dbReference type="Proteomes" id="UP000625283">
    <property type="component" value="Unassembled WGS sequence"/>
</dbReference>
<sequence>MNPNELNSSREAEYQLLDQLASGSHEAFEKLYRLHWIFVYNEAYKRLRSQDDAENITQDIFTTLWENREKVSIQELRAYLFVLTRNKTLNFILKNKPELITDYEENIQNDSSPLKDLLTKEAYNNLNEKILSLPPQQRTVFAMRYEENRSTDEIAAVMGLSIKTVRNHLGKAISTIRSILKFLILLFF</sequence>
<name>A0ABS1R0R1_9SPHI</name>
<evidence type="ECO:0000256" key="3">
    <source>
        <dbReference type="ARBA" id="ARBA00023082"/>
    </source>
</evidence>
<dbReference type="InterPro" id="IPR013324">
    <property type="entry name" value="RNA_pol_sigma_r3/r4-like"/>
</dbReference>
<dbReference type="InterPro" id="IPR007627">
    <property type="entry name" value="RNA_pol_sigma70_r2"/>
</dbReference>
<dbReference type="RefSeq" id="WP_202102062.1">
    <property type="nucleotide sequence ID" value="NZ_JAERTY010000003.1"/>
</dbReference>
<dbReference type="InterPro" id="IPR013325">
    <property type="entry name" value="RNA_pol_sigma_r2"/>
</dbReference>
<dbReference type="NCBIfam" id="TIGR02937">
    <property type="entry name" value="sigma70-ECF"/>
    <property type="match status" value="1"/>
</dbReference>
<evidence type="ECO:0000256" key="1">
    <source>
        <dbReference type="ARBA" id="ARBA00010641"/>
    </source>
</evidence>
<dbReference type="SUPFAM" id="SSF88946">
    <property type="entry name" value="Sigma2 domain of RNA polymerase sigma factors"/>
    <property type="match status" value="1"/>
</dbReference>
<dbReference type="Gene3D" id="1.10.10.10">
    <property type="entry name" value="Winged helix-like DNA-binding domain superfamily/Winged helix DNA-binding domain"/>
    <property type="match status" value="1"/>
</dbReference>
<feature type="domain" description="RNA polymerase sigma-70 region 2" evidence="5">
    <location>
        <begin position="31"/>
        <end position="96"/>
    </location>
</feature>
<keyword evidence="3" id="KW-0731">Sigma factor</keyword>
<dbReference type="InterPro" id="IPR036388">
    <property type="entry name" value="WH-like_DNA-bd_sf"/>
</dbReference>
<organism evidence="7 8">
    <name type="scientific">Sphingobacterium faecale</name>
    <dbReference type="NCBI Taxonomy" id="2803775"/>
    <lineage>
        <taxon>Bacteria</taxon>
        <taxon>Pseudomonadati</taxon>
        <taxon>Bacteroidota</taxon>
        <taxon>Sphingobacteriia</taxon>
        <taxon>Sphingobacteriales</taxon>
        <taxon>Sphingobacteriaceae</taxon>
        <taxon>Sphingobacterium</taxon>
    </lineage>
</organism>
<keyword evidence="4" id="KW-0804">Transcription</keyword>
<evidence type="ECO:0000256" key="4">
    <source>
        <dbReference type="ARBA" id="ARBA00023163"/>
    </source>
</evidence>
<evidence type="ECO:0000313" key="7">
    <source>
        <dbReference type="EMBL" id="MBL1408282.1"/>
    </source>
</evidence>
<proteinExistence type="inferred from homology"/>
<dbReference type="PANTHER" id="PTHR43133">
    <property type="entry name" value="RNA POLYMERASE ECF-TYPE SIGMA FACTO"/>
    <property type="match status" value="1"/>
</dbReference>
<dbReference type="EMBL" id="JAERTY010000003">
    <property type="protein sequence ID" value="MBL1408282.1"/>
    <property type="molecule type" value="Genomic_DNA"/>
</dbReference>
<dbReference type="InterPro" id="IPR039425">
    <property type="entry name" value="RNA_pol_sigma-70-like"/>
</dbReference>
<dbReference type="CDD" id="cd06171">
    <property type="entry name" value="Sigma70_r4"/>
    <property type="match status" value="1"/>
</dbReference>
<protein>
    <submittedName>
        <fullName evidence="7">Sigma-70 family RNA polymerase sigma factor</fullName>
    </submittedName>
</protein>
<dbReference type="PANTHER" id="PTHR43133:SF46">
    <property type="entry name" value="RNA POLYMERASE SIGMA-70 FACTOR ECF SUBFAMILY"/>
    <property type="match status" value="1"/>
</dbReference>
<accession>A0ABS1R0R1</accession>